<dbReference type="PANTHER" id="PTHR30001">
    <property type="entry name" value="RIBONUCLEASE"/>
    <property type="match status" value="1"/>
</dbReference>
<comment type="similarity">
    <text evidence="2">Belongs to the RNase E/G family.</text>
</comment>
<reference evidence="11 12" key="1">
    <citation type="submission" date="2024-02" db="EMBL/GenBank/DDBJ databases">
        <authorList>
            <person name="Vignale AGUSTIN F."/>
            <person name="Sosa J E."/>
            <person name="Modenutti C."/>
        </authorList>
    </citation>
    <scope>NUCLEOTIDE SEQUENCE [LARGE SCALE GENOMIC DNA]</scope>
</reference>
<dbReference type="Gene3D" id="2.40.50.140">
    <property type="entry name" value="Nucleic acid-binding proteins"/>
    <property type="match status" value="1"/>
</dbReference>
<keyword evidence="5" id="KW-0255">Endonuclease</keyword>
<evidence type="ECO:0000256" key="4">
    <source>
        <dbReference type="ARBA" id="ARBA00022723"/>
    </source>
</evidence>
<sequence>MVFLMSLTEYSNLWNAEVKMPNGGNCKCNCFLKGNVSPSCDMLWRPRAEISLSVSLPGKQRRKYFVWNSWTRSYKRRQPAHMLGFWMGETWLTTRPLISATSRDEDKILECFHSDSLVHKQVLTDLAVKGIICSDKNAAFVKCSHSRRTSLESEQPLEDPWLLLQSAPFSEYFAQSNASRGLTDEDEIVKCINSVLEPKPLNEFMFEVVSSSADTVATINKSSDLSRTSSQSDHPVEEPWLFQSSLLFFESNMNVGYDLSENEGPVKDEALHHDQNQQVPEKLLPDEESNAVSQDSVSTVILINSSICTMQRIAVLEDEQLVELLLEPVKNNVQCDNVYLGVVTKLVPHMGGAFVNIGSPRSSLMDVKSNREPFMFPPFCHRTKERKVNGAVSLKLQEHQGMTEYEHNSNDADIVDETGEHEIEDDLVQYLHNGFEEHEIDDDFDDPEVLKENVNGRVAFYRDEAGFDRDLDQLSGSVHHPDSHVVNKFLPVETGCAHDSQPSHLQDMKDGNGAYTDESKWAQVRKGTKIIVQVVKEGLGTKGPTLTAYPKLRSRFWILMTCYNRIGISKKISGVERTRLRVIANTLQPQGFGLTVRTVAAGHSLEELRKDLEGLLSTWKAIMEHAKSAALAADEGIEGAVPVLLHRAMGQTLSVVQDYFSDKVKSMVVDSPRTYHEVTNYLLEIAPDLCDRVELYGKRTPLFDEYNVEEEINNIISKRSHYKHFMVVMQTSQHTSFHLVCNRYSLYYFNFAPSLLLFPIQPQLPHLDGLLHEPVW</sequence>
<dbReference type="GO" id="GO:0046872">
    <property type="term" value="F:metal ion binding"/>
    <property type="evidence" value="ECO:0007669"/>
    <property type="project" value="UniProtKB-KW"/>
</dbReference>
<name>A0ABC8SNX0_9AQUA</name>
<keyword evidence="7" id="KW-0460">Magnesium</keyword>
<dbReference type="InterPro" id="IPR012340">
    <property type="entry name" value="NA-bd_OB-fold"/>
</dbReference>
<keyword evidence="8" id="KW-0694">RNA-binding</keyword>
<evidence type="ECO:0000256" key="2">
    <source>
        <dbReference type="ARBA" id="ARBA00005522"/>
    </source>
</evidence>
<dbReference type="EMBL" id="CAUOFW020002835">
    <property type="protein sequence ID" value="CAK9156312.1"/>
    <property type="molecule type" value="Genomic_DNA"/>
</dbReference>
<comment type="caution">
    <text evidence="11">The sequence shown here is derived from an EMBL/GenBank/DDBJ whole genome shotgun (WGS) entry which is preliminary data.</text>
</comment>
<keyword evidence="6" id="KW-0378">Hydrolase</keyword>
<accession>A0ABC8SNX0</accession>
<evidence type="ECO:0000256" key="9">
    <source>
        <dbReference type="ARBA" id="ARBA00023436"/>
    </source>
</evidence>
<evidence type="ECO:0000256" key="7">
    <source>
        <dbReference type="ARBA" id="ARBA00022842"/>
    </source>
</evidence>
<organism evidence="11 12">
    <name type="scientific">Ilex paraguariensis</name>
    <name type="common">yerba mate</name>
    <dbReference type="NCBI Taxonomy" id="185542"/>
    <lineage>
        <taxon>Eukaryota</taxon>
        <taxon>Viridiplantae</taxon>
        <taxon>Streptophyta</taxon>
        <taxon>Embryophyta</taxon>
        <taxon>Tracheophyta</taxon>
        <taxon>Spermatophyta</taxon>
        <taxon>Magnoliopsida</taxon>
        <taxon>eudicotyledons</taxon>
        <taxon>Gunneridae</taxon>
        <taxon>Pentapetalae</taxon>
        <taxon>asterids</taxon>
        <taxon>campanulids</taxon>
        <taxon>Aquifoliales</taxon>
        <taxon>Aquifoliaceae</taxon>
        <taxon>Ilex</taxon>
    </lineage>
</organism>
<gene>
    <name evidence="11" type="ORF">ILEXP_LOCUS24816</name>
</gene>
<evidence type="ECO:0000259" key="10">
    <source>
        <dbReference type="Pfam" id="PF10150"/>
    </source>
</evidence>
<evidence type="ECO:0000256" key="6">
    <source>
        <dbReference type="ARBA" id="ARBA00022801"/>
    </source>
</evidence>
<dbReference type="Proteomes" id="UP001642360">
    <property type="component" value="Unassembled WGS sequence"/>
</dbReference>
<dbReference type="AlphaFoldDB" id="A0ABC8SNX0"/>
<comment type="cofactor">
    <cofactor evidence="1">
        <name>Mg(2+)</name>
        <dbReference type="ChEBI" id="CHEBI:18420"/>
    </cofactor>
</comment>
<dbReference type="GO" id="GO:0003723">
    <property type="term" value="F:RNA binding"/>
    <property type="evidence" value="ECO:0007669"/>
    <property type="project" value="UniProtKB-KW"/>
</dbReference>
<evidence type="ECO:0000256" key="8">
    <source>
        <dbReference type="ARBA" id="ARBA00022884"/>
    </source>
</evidence>
<dbReference type="InterPro" id="IPR019307">
    <property type="entry name" value="RNA-bd_AU-1/RNase_E/G"/>
</dbReference>
<dbReference type="PANTHER" id="PTHR30001:SF1">
    <property type="entry name" value="RIBONUCLEASE E_G-LIKE PROTEIN, CHLOROPLASTIC"/>
    <property type="match status" value="1"/>
</dbReference>
<protein>
    <recommendedName>
        <fullName evidence="10">RNA-binding protein AU-1/Ribonuclease E/G domain-containing protein</fullName>
    </recommendedName>
</protein>
<proteinExistence type="inferred from homology"/>
<comment type="function">
    <text evidence="9">Involved in intercistronic processing of primary transcripts from chloroplast operons. The endonucleolytic activity of the enzyme depends on the number of phosphates at the 5' end, is inhibited by structured RNA, and preferentially cleaves A/U-rich sequences.</text>
</comment>
<evidence type="ECO:0000313" key="12">
    <source>
        <dbReference type="Proteomes" id="UP001642360"/>
    </source>
</evidence>
<keyword evidence="3" id="KW-0540">Nuclease</keyword>
<evidence type="ECO:0000256" key="3">
    <source>
        <dbReference type="ARBA" id="ARBA00022722"/>
    </source>
</evidence>
<keyword evidence="4" id="KW-0479">Metal-binding</keyword>
<evidence type="ECO:0000313" key="11">
    <source>
        <dbReference type="EMBL" id="CAK9156312.1"/>
    </source>
</evidence>
<dbReference type="GO" id="GO:0004519">
    <property type="term" value="F:endonuclease activity"/>
    <property type="evidence" value="ECO:0007669"/>
    <property type="project" value="UniProtKB-KW"/>
</dbReference>
<keyword evidence="12" id="KW-1185">Reference proteome</keyword>
<dbReference type="SUPFAM" id="SSF50249">
    <property type="entry name" value="Nucleic acid-binding proteins"/>
    <property type="match status" value="1"/>
</dbReference>
<evidence type="ECO:0000256" key="1">
    <source>
        <dbReference type="ARBA" id="ARBA00001946"/>
    </source>
</evidence>
<evidence type="ECO:0000256" key="5">
    <source>
        <dbReference type="ARBA" id="ARBA00022759"/>
    </source>
</evidence>
<dbReference type="Pfam" id="PF10150">
    <property type="entry name" value="RNase_E_G"/>
    <property type="match status" value="1"/>
</dbReference>
<dbReference type="GO" id="GO:0016787">
    <property type="term" value="F:hydrolase activity"/>
    <property type="evidence" value="ECO:0007669"/>
    <property type="project" value="UniProtKB-KW"/>
</dbReference>
<feature type="domain" description="RNA-binding protein AU-1/Ribonuclease E/G" evidence="10">
    <location>
        <begin position="552"/>
        <end position="722"/>
    </location>
</feature>
<dbReference type="InterPro" id="IPR004659">
    <property type="entry name" value="RNase_E/G"/>
</dbReference>